<keyword evidence="2" id="KW-1185">Reference proteome</keyword>
<organism evidence="1 2">
    <name type="scientific">Methanobrevibacter arboriphilus</name>
    <dbReference type="NCBI Taxonomy" id="39441"/>
    <lineage>
        <taxon>Archaea</taxon>
        <taxon>Methanobacteriati</taxon>
        <taxon>Methanobacteriota</taxon>
        <taxon>Methanomada group</taxon>
        <taxon>Methanobacteria</taxon>
        <taxon>Methanobacteriales</taxon>
        <taxon>Methanobacteriaceae</taxon>
        <taxon>Methanobrevibacter</taxon>
    </lineage>
</organism>
<evidence type="ECO:0000313" key="2">
    <source>
        <dbReference type="Proteomes" id="UP000825015"/>
    </source>
</evidence>
<dbReference type="Proteomes" id="UP000825015">
    <property type="component" value="Chromosome"/>
</dbReference>
<keyword evidence="1" id="KW-0808">Transferase</keyword>
<gene>
    <name evidence="1" type="ORF">MarbSA_12410</name>
</gene>
<reference evidence="1" key="1">
    <citation type="submission" date="2019-06" db="EMBL/GenBank/DDBJ databases">
        <title>Complete genome sequence of Methanobrevibacter arboriphilus strain SA.</title>
        <authorList>
            <person name="Asakawa S."/>
        </authorList>
    </citation>
    <scope>NUCLEOTIDE SEQUENCE</scope>
    <source>
        <strain evidence="1">SA</strain>
    </source>
</reference>
<protein>
    <submittedName>
        <fullName evidence="1">Glycosyl transferase</fullName>
    </submittedName>
</protein>
<dbReference type="EMBL" id="AP019779">
    <property type="protein sequence ID" value="BBL62201.1"/>
    <property type="molecule type" value="Genomic_DNA"/>
</dbReference>
<sequence length="376" mass="45136">MDNVKISVIIPVYNAEKYLKQCLNSITKQTLRDIEIICINDGSTDNSLKILREYAEKDERFKIINQKNAGAGSARNVGLDNATGEYVSFIDADDWIKHKLYKKLYSIAEKENLDIIMFKMINYDHEKDKLYETNYYNLSELKKWFDGSLFSEKITKNKIFNMSVSPGGKFYKRSLIESINARYPEGIIFEDTPFYMETYLNAKRCKIINEYLYFRRRSEKSVTTQFDKHYEDIIYMSNILIDLFKKHDKYKSYKKGLFNFKIAFIRKKYNDIFKNREKLFYLIKKNFLKMNKEDLKEEDLETFLYPYNYKFFSEIINNSEINKKSDFEIFEVLNKISVLKIENEKLKKEISRLEKIKSKKIIKNFLSLKNKFKYSF</sequence>
<name>A0ACA8R3M2_METAZ</name>
<proteinExistence type="predicted"/>
<accession>A0ACA8R3M2</accession>
<evidence type="ECO:0000313" key="1">
    <source>
        <dbReference type="EMBL" id="BBL62201.1"/>
    </source>
</evidence>